<dbReference type="GO" id="GO:0005886">
    <property type="term" value="C:plasma membrane"/>
    <property type="evidence" value="ECO:0007669"/>
    <property type="project" value="UniProtKB-SubCell"/>
</dbReference>
<evidence type="ECO:0000256" key="4">
    <source>
        <dbReference type="ARBA" id="ARBA00022692"/>
    </source>
</evidence>
<proteinExistence type="inferred from homology"/>
<dbReference type="GO" id="GO:0019646">
    <property type="term" value="P:aerobic electron transport chain"/>
    <property type="evidence" value="ECO:0007669"/>
    <property type="project" value="InterPro"/>
</dbReference>
<gene>
    <name evidence="12" type="ORF">AWC19_27850</name>
</gene>
<evidence type="ECO:0000313" key="12">
    <source>
        <dbReference type="EMBL" id="ORW28149.1"/>
    </source>
</evidence>
<keyword evidence="6 10" id="KW-0472">Membrane</keyword>
<evidence type="ECO:0000256" key="9">
    <source>
        <dbReference type="RuleBase" id="RU003376"/>
    </source>
</evidence>
<keyword evidence="5 10" id="KW-1133">Transmembrane helix</keyword>
<dbReference type="PROSITE" id="PS50253">
    <property type="entry name" value="COX3"/>
    <property type="match status" value="1"/>
</dbReference>
<dbReference type="GO" id="GO:0004129">
    <property type="term" value="F:cytochrome-c oxidase activity"/>
    <property type="evidence" value="ECO:0007669"/>
    <property type="project" value="UniProtKB-EC"/>
</dbReference>
<dbReference type="InterPro" id="IPR000298">
    <property type="entry name" value="Cyt_c_oxidase-like_su3"/>
</dbReference>
<comment type="caution">
    <text evidence="12">The sequence shown here is derived from an EMBL/GenBank/DDBJ whole genome shotgun (WGS) entry which is preliminary data.</text>
</comment>
<comment type="subcellular location">
    <subcellularLocation>
        <location evidence="9">Cell membrane</location>
        <topology evidence="9">Multi-pass membrane protein</topology>
    </subcellularLocation>
    <subcellularLocation>
        <location evidence="1">Membrane</location>
        <topology evidence="1">Multi-pass membrane protein</topology>
    </subcellularLocation>
</comment>
<dbReference type="STRING" id="153971.AWC19_27850"/>
<feature type="transmembrane region" description="Helical" evidence="10">
    <location>
        <begin position="77"/>
        <end position="100"/>
    </location>
</feature>
<name>A0A1X1ZVG7_9MYCO</name>
<sequence>MTIDTERGRLVAAPAVHAAERSNDRKTAIAERHWVPGEVGIWALIFTDLGVFTVYFIDIMLQWRQHPDLFARGHAAVSLSAGILNTFFLLTASLCVALGVQTLREGKVDPAQRLFVGAGLAGVAFIVNKYFEWSAKLDHGHTPLTDNFFQLYFIITGIHLLHVCIAMTLLRFMRRKAAQVVGEPTPDQSRFVENCATYWHMVDLLWLGILALFYLMG</sequence>
<keyword evidence="4 9" id="KW-0812">Transmembrane</keyword>
<dbReference type="InterPro" id="IPR035973">
    <property type="entry name" value="Cyt_c_oxidase_su3-like_sf"/>
</dbReference>
<keyword evidence="13" id="KW-1185">Reference proteome</keyword>
<dbReference type="Proteomes" id="UP000193529">
    <property type="component" value="Unassembled WGS sequence"/>
</dbReference>
<dbReference type="PANTHER" id="PTHR11403">
    <property type="entry name" value="CYTOCHROME C OXIDASE SUBUNIT III"/>
    <property type="match status" value="1"/>
</dbReference>
<evidence type="ECO:0000256" key="10">
    <source>
        <dbReference type="SAM" id="Phobius"/>
    </source>
</evidence>
<evidence type="ECO:0000256" key="7">
    <source>
        <dbReference type="ARBA" id="ARBA00031400"/>
    </source>
</evidence>
<evidence type="ECO:0000256" key="2">
    <source>
        <dbReference type="ARBA" id="ARBA00010581"/>
    </source>
</evidence>
<dbReference type="InterPro" id="IPR024791">
    <property type="entry name" value="Cyt_c/ubiquinol_Oxase_su3"/>
</dbReference>
<feature type="domain" description="Heme-copper oxidase subunit III family profile" evidence="11">
    <location>
        <begin position="39"/>
        <end position="217"/>
    </location>
</feature>
<comment type="catalytic activity">
    <reaction evidence="8">
        <text>4 Fe(II)-[cytochrome c] + O2 + 8 H(+)(in) = 4 Fe(III)-[cytochrome c] + 2 H2O + 4 H(+)(out)</text>
        <dbReference type="Rhea" id="RHEA:11436"/>
        <dbReference type="Rhea" id="RHEA-COMP:10350"/>
        <dbReference type="Rhea" id="RHEA-COMP:14399"/>
        <dbReference type="ChEBI" id="CHEBI:15377"/>
        <dbReference type="ChEBI" id="CHEBI:15378"/>
        <dbReference type="ChEBI" id="CHEBI:15379"/>
        <dbReference type="ChEBI" id="CHEBI:29033"/>
        <dbReference type="ChEBI" id="CHEBI:29034"/>
        <dbReference type="EC" id="7.1.1.9"/>
    </reaction>
</comment>
<dbReference type="EMBL" id="LQPJ01000065">
    <property type="protein sequence ID" value="ORW28149.1"/>
    <property type="molecule type" value="Genomic_DNA"/>
</dbReference>
<feature type="transmembrane region" description="Helical" evidence="10">
    <location>
        <begin position="112"/>
        <end position="131"/>
    </location>
</feature>
<accession>A0A1X1ZVG7</accession>
<evidence type="ECO:0000256" key="5">
    <source>
        <dbReference type="ARBA" id="ARBA00022989"/>
    </source>
</evidence>
<feature type="transmembrane region" description="Helical" evidence="10">
    <location>
        <begin position="198"/>
        <end position="216"/>
    </location>
</feature>
<evidence type="ECO:0000256" key="6">
    <source>
        <dbReference type="ARBA" id="ARBA00023136"/>
    </source>
</evidence>
<organism evidence="12 13">
    <name type="scientific">Mycobacterium palustre</name>
    <dbReference type="NCBI Taxonomy" id="153971"/>
    <lineage>
        <taxon>Bacteria</taxon>
        <taxon>Bacillati</taxon>
        <taxon>Actinomycetota</taxon>
        <taxon>Actinomycetes</taxon>
        <taxon>Mycobacteriales</taxon>
        <taxon>Mycobacteriaceae</taxon>
        <taxon>Mycobacterium</taxon>
        <taxon>Mycobacterium simiae complex</taxon>
    </lineage>
</organism>
<reference evidence="12 13" key="1">
    <citation type="submission" date="2016-01" db="EMBL/GenBank/DDBJ databases">
        <title>The new phylogeny of the genus Mycobacterium.</title>
        <authorList>
            <person name="Tarcisio F."/>
            <person name="Conor M."/>
            <person name="Antonella G."/>
            <person name="Elisabetta G."/>
            <person name="Giulia F.S."/>
            <person name="Sara T."/>
            <person name="Anna F."/>
            <person name="Clotilde B."/>
            <person name="Roberto B."/>
            <person name="Veronica D.S."/>
            <person name="Fabio R."/>
            <person name="Monica P."/>
            <person name="Olivier J."/>
            <person name="Enrico T."/>
            <person name="Nicola S."/>
        </authorList>
    </citation>
    <scope>NUCLEOTIDE SEQUENCE [LARGE SCALE GENOMIC DNA]</scope>
    <source>
        <strain evidence="12 13">DSM 44572</strain>
    </source>
</reference>
<evidence type="ECO:0000256" key="3">
    <source>
        <dbReference type="ARBA" id="ARBA00022347"/>
    </source>
</evidence>
<comment type="similarity">
    <text evidence="2 9">Belongs to the cytochrome c oxidase subunit 3 family.</text>
</comment>
<dbReference type="AlphaFoldDB" id="A0A1X1ZVG7"/>
<feature type="transmembrane region" description="Helical" evidence="10">
    <location>
        <begin position="151"/>
        <end position="170"/>
    </location>
</feature>
<evidence type="ECO:0000256" key="8">
    <source>
        <dbReference type="ARBA" id="ARBA00047816"/>
    </source>
</evidence>
<evidence type="ECO:0000256" key="1">
    <source>
        <dbReference type="ARBA" id="ARBA00004141"/>
    </source>
</evidence>
<dbReference type="Pfam" id="PF00510">
    <property type="entry name" value="COX3"/>
    <property type="match status" value="1"/>
</dbReference>
<feature type="transmembrane region" description="Helical" evidence="10">
    <location>
        <begin position="39"/>
        <end position="57"/>
    </location>
</feature>
<dbReference type="SUPFAM" id="SSF81452">
    <property type="entry name" value="Cytochrome c oxidase subunit III-like"/>
    <property type="match status" value="1"/>
</dbReference>
<evidence type="ECO:0000259" key="11">
    <source>
        <dbReference type="PROSITE" id="PS50253"/>
    </source>
</evidence>
<dbReference type="Gene3D" id="1.20.120.80">
    <property type="entry name" value="Cytochrome c oxidase, subunit III, four-helix bundle"/>
    <property type="match status" value="1"/>
</dbReference>
<protein>
    <recommendedName>
        <fullName evidence="3">Probable cytochrome c oxidase subunit 3</fullName>
    </recommendedName>
    <alternativeName>
        <fullName evidence="7">Cytochrome aa3 subunit 3</fullName>
    </alternativeName>
</protein>
<dbReference type="InterPro" id="IPR013833">
    <property type="entry name" value="Cyt_c_oxidase_su3_a-hlx"/>
</dbReference>
<evidence type="ECO:0000313" key="13">
    <source>
        <dbReference type="Proteomes" id="UP000193529"/>
    </source>
</evidence>
<dbReference type="RefSeq" id="WP_085077095.1">
    <property type="nucleotide sequence ID" value="NZ_JACKRZ010000113.1"/>
</dbReference>
<dbReference type="PANTHER" id="PTHR11403:SF6">
    <property type="entry name" value="NITRIC OXIDE REDUCTASE SUBUNIT E"/>
    <property type="match status" value="1"/>
</dbReference>
<dbReference type="OrthoDB" id="9810850at2"/>